<feature type="transmembrane region" description="Helical" evidence="7">
    <location>
        <begin position="99"/>
        <end position="120"/>
    </location>
</feature>
<keyword evidence="5 7" id="KW-1133">Transmembrane helix</keyword>
<dbReference type="Pfam" id="PF05977">
    <property type="entry name" value="MFS_3"/>
    <property type="match status" value="1"/>
</dbReference>
<comment type="subcellular location">
    <subcellularLocation>
        <location evidence="1">Cell inner membrane</location>
        <topology evidence="1">Multi-pass membrane protein</topology>
    </subcellularLocation>
</comment>
<feature type="domain" description="Major facilitator superfamily (MFS) profile" evidence="8">
    <location>
        <begin position="232"/>
        <end position="448"/>
    </location>
</feature>
<dbReference type="RefSeq" id="WP_344757057.1">
    <property type="nucleotide sequence ID" value="NZ_BAABBW010000006.1"/>
</dbReference>
<dbReference type="Gene3D" id="1.20.1250.20">
    <property type="entry name" value="MFS general substrate transporter like domains"/>
    <property type="match status" value="1"/>
</dbReference>
<keyword evidence="3" id="KW-1003">Cell membrane</keyword>
<feature type="transmembrane region" description="Helical" evidence="7">
    <location>
        <begin position="194"/>
        <end position="214"/>
    </location>
</feature>
<feature type="transmembrane region" description="Helical" evidence="7">
    <location>
        <begin position="412"/>
        <end position="432"/>
    </location>
</feature>
<dbReference type="EMBL" id="BAABBW010000006">
    <property type="protein sequence ID" value="GAA4181112.1"/>
    <property type="molecule type" value="Genomic_DNA"/>
</dbReference>
<feature type="transmembrane region" description="Helical" evidence="7">
    <location>
        <begin position="66"/>
        <end position="87"/>
    </location>
</feature>
<keyword evidence="6 7" id="KW-0472">Membrane</keyword>
<feature type="transmembrane region" description="Helical" evidence="7">
    <location>
        <begin position="260"/>
        <end position="285"/>
    </location>
</feature>
<feature type="transmembrane region" description="Helical" evidence="7">
    <location>
        <begin position="388"/>
        <end position="406"/>
    </location>
</feature>
<evidence type="ECO:0000256" key="4">
    <source>
        <dbReference type="ARBA" id="ARBA00022692"/>
    </source>
</evidence>
<evidence type="ECO:0000256" key="2">
    <source>
        <dbReference type="ARBA" id="ARBA00022448"/>
    </source>
</evidence>
<evidence type="ECO:0000256" key="1">
    <source>
        <dbReference type="ARBA" id="ARBA00004429"/>
    </source>
</evidence>
<keyword evidence="4 7" id="KW-0812">Transmembrane</keyword>
<keyword evidence="10" id="KW-1185">Reference proteome</keyword>
<evidence type="ECO:0000256" key="6">
    <source>
        <dbReference type="ARBA" id="ARBA00023136"/>
    </source>
</evidence>
<evidence type="ECO:0000256" key="5">
    <source>
        <dbReference type="ARBA" id="ARBA00022989"/>
    </source>
</evidence>
<sequence length="448" mass="45959">MTDPDHADPVRAAAAAPRRSLFVDLTPLRESPPFARLWAGTAIAGIGSQITIVAVGLLIYDLTHSTLAVSLVALFALPPMIVVGIYGGMLADVFDRRKVALVAAVGAWASTAGICALAWAHSPAVWPLYLLTMLNTVAATVLSSADTASTPRLLRKELLPAASALNGISTGIMVTVGPAVAGVLVAAVGYGPTFSIDVITFTCAFLGVLTLPPIVPEGGAERPGLRSLAEGARFLVHAANIRTSFIADIIAMTFGQPRVLFPAVGALLIGGGAVTVGVLTAAYAIGGLLSSVFSGPLGHVRAQGRAVGRAITVYGLAILVFGAVLLVQTIDGRGRVGADWSEVHLPALAAGAAALFVAGGADNVSAIFRGTILQASAPDAMRGRIQSVFIVVVTAGPRLGDLYIGAMSTIAALWAGPVVGGILIVALMLLYVRRQRSFRAYDALRPVP</sequence>
<proteinExistence type="predicted"/>
<feature type="transmembrane region" description="Helical" evidence="7">
    <location>
        <begin position="165"/>
        <end position="188"/>
    </location>
</feature>
<dbReference type="SUPFAM" id="SSF103473">
    <property type="entry name" value="MFS general substrate transporter"/>
    <property type="match status" value="1"/>
</dbReference>
<evidence type="ECO:0000256" key="7">
    <source>
        <dbReference type="SAM" id="Phobius"/>
    </source>
</evidence>
<accession>A0ABP8AB66</accession>
<dbReference type="PANTHER" id="PTHR23513">
    <property type="entry name" value="INTEGRAL MEMBRANE EFFLUX PROTEIN-RELATED"/>
    <property type="match status" value="1"/>
</dbReference>
<dbReference type="Proteomes" id="UP001501079">
    <property type="component" value="Unassembled WGS sequence"/>
</dbReference>
<evidence type="ECO:0000259" key="8">
    <source>
        <dbReference type="PROSITE" id="PS50850"/>
    </source>
</evidence>
<gene>
    <name evidence="9" type="ORF">GCM10022287_35930</name>
</gene>
<evidence type="ECO:0000313" key="10">
    <source>
        <dbReference type="Proteomes" id="UP001501079"/>
    </source>
</evidence>
<organism evidence="9 10">
    <name type="scientific">Gryllotalpicola koreensis</name>
    <dbReference type="NCBI Taxonomy" id="993086"/>
    <lineage>
        <taxon>Bacteria</taxon>
        <taxon>Bacillati</taxon>
        <taxon>Actinomycetota</taxon>
        <taxon>Actinomycetes</taxon>
        <taxon>Micrococcales</taxon>
        <taxon>Microbacteriaceae</taxon>
        <taxon>Gryllotalpicola</taxon>
    </lineage>
</organism>
<reference evidence="10" key="1">
    <citation type="journal article" date="2019" name="Int. J. Syst. Evol. Microbiol.">
        <title>The Global Catalogue of Microorganisms (GCM) 10K type strain sequencing project: providing services to taxonomists for standard genome sequencing and annotation.</title>
        <authorList>
            <consortium name="The Broad Institute Genomics Platform"/>
            <consortium name="The Broad Institute Genome Sequencing Center for Infectious Disease"/>
            <person name="Wu L."/>
            <person name="Ma J."/>
        </authorList>
    </citation>
    <scope>NUCLEOTIDE SEQUENCE [LARGE SCALE GENOMIC DNA]</scope>
    <source>
        <strain evidence="10">JCM 17591</strain>
    </source>
</reference>
<dbReference type="InterPro" id="IPR010290">
    <property type="entry name" value="TM_effector"/>
</dbReference>
<dbReference type="PROSITE" id="PS50850">
    <property type="entry name" value="MFS"/>
    <property type="match status" value="1"/>
</dbReference>
<keyword evidence="2" id="KW-0813">Transport</keyword>
<dbReference type="PANTHER" id="PTHR23513:SF9">
    <property type="entry name" value="ENTEROBACTIN EXPORTER ENTS"/>
    <property type="match status" value="1"/>
</dbReference>
<evidence type="ECO:0000256" key="3">
    <source>
        <dbReference type="ARBA" id="ARBA00022475"/>
    </source>
</evidence>
<feature type="transmembrane region" description="Helical" evidence="7">
    <location>
        <begin position="37"/>
        <end position="60"/>
    </location>
</feature>
<feature type="transmembrane region" description="Helical" evidence="7">
    <location>
        <begin position="126"/>
        <end position="145"/>
    </location>
</feature>
<dbReference type="InterPro" id="IPR036259">
    <property type="entry name" value="MFS_trans_sf"/>
</dbReference>
<name>A0ABP8AB66_9MICO</name>
<feature type="transmembrane region" description="Helical" evidence="7">
    <location>
        <begin position="306"/>
        <end position="327"/>
    </location>
</feature>
<protein>
    <submittedName>
        <fullName evidence="9">MFS transporter</fullName>
    </submittedName>
</protein>
<feature type="transmembrane region" description="Helical" evidence="7">
    <location>
        <begin position="347"/>
        <end position="368"/>
    </location>
</feature>
<comment type="caution">
    <text evidence="9">The sequence shown here is derived from an EMBL/GenBank/DDBJ whole genome shotgun (WGS) entry which is preliminary data.</text>
</comment>
<dbReference type="InterPro" id="IPR020846">
    <property type="entry name" value="MFS_dom"/>
</dbReference>
<dbReference type="CDD" id="cd06173">
    <property type="entry name" value="MFS_MefA_like"/>
    <property type="match status" value="1"/>
</dbReference>
<evidence type="ECO:0000313" key="9">
    <source>
        <dbReference type="EMBL" id="GAA4181112.1"/>
    </source>
</evidence>